<sequence length="74" mass="8708">MEGHSEEERREASARIDQLSKTRNTSKHKIVQHELLHIVGLYHEHARYDRDKYIKIHSGNIKPDRFIAKGCDTL</sequence>
<dbReference type="SUPFAM" id="SSF55486">
    <property type="entry name" value="Metalloproteases ('zincins'), catalytic domain"/>
    <property type="match status" value="1"/>
</dbReference>
<dbReference type="EMBL" id="JAHQIW010003767">
    <property type="protein sequence ID" value="KAJ1360047.1"/>
    <property type="molecule type" value="Genomic_DNA"/>
</dbReference>
<dbReference type="GO" id="GO:0004222">
    <property type="term" value="F:metalloendopeptidase activity"/>
    <property type="evidence" value="ECO:0007669"/>
    <property type="project" value="UniProtKB-UniRule"/>
</dbReference>
<evidence type="ECO:0000259" key="4">
    <source>
        <dbReference type="PROSITE" id="PS51864"/>
    </source>
</evidence>
<dbReference type="PROSITE" id="PS51864">
    <property type="entry name" value="ASTACIN"/>
    <property type="match status" value="1"/>
</dbReference>
<dbReference type="Proteomes" id="UP001196413">
    <property type="component" value="Unassembled WGS sequence"/>
</dbReference>
<organism evidence="5 6">
    <name type="scientific">Parelaphostrongylus tenuis</name>
    <name type="common">Meningeal worm</name>
    <dbReference type="NCBI Taxonomy" id="148309"/>
    <lineage>
        <taxon>Eukaryota</taxon>
        <taxon>Metazoa</taxon>
        <taxon>Ecdysozoa</taxon>
        <taxon>Nematoda</taxon>
        <taxon>Chromadorea</taxon>
        <taxon>Rhabditida</taxon>
        <taxon>Rhabditina</taxon>
        <taxon>Rhabditomorpha</taxon>
        <taxon>Strongyloidea</taxon>
        <taxon>Metastrongylidae</taxon>
        <taxon>Parelaphostrongylus</taxon>
    </lineage>
</organism>
<keyword evidence="1 2" id="KW-0645">Protease</keyword>
<comment type="caution">
    <text evidence="5">The sequence shown here is derived from an EMBL/GenBank/DDBJ whole genome shotgun (WGS) entry which is preliminary data.</text>
</comment>
<evidence type="ECO:0000313" key="5">
    <source>
        <dbReference type="EMBL" id="KAJ1360047.1"/>
    </source>
</evidence>
<dbReference type="InterPro" id="IPR024079">
    <property type="entry name" value="MetalloPept_cat_dom_sf"/>
</dbReference>
<proteinExistence type="predicted"/>
<feature type="region of interest" description="Disordered" evidence="3">
    <location>
        <begin position="1"/>
        <end position="27"/>
    </location>
</feature>
<keyword evidence="1 2" id="KW-0482">Metalloprotease</keyword>
<feature type="compositionally biased region" description="Basic and acidic residues" evidence="3">
    <location>
        <begin position="1"/>
        <end position="20"/>
    </location>
</feature>
<dbReference type="PANTHER" id="PTHR10127">
    <property type="entry name" value="DISCOIDIN, CUB, EGF, LAMININ , AND ZINC METALLOPROTEASE DOMAIN CONTAINING"/>
    <property type="match status" value="1"/>
</dbReference>
<keyword evidence="1 2" id="KW-0378">Hydrolase</keyword>
<evidence type="ECO:0000256" key="2">
    <source>
        <dbReference type="RuleBase" id="RU361183"/>
    </source>
</evidence>
<name>A0AAD5MK99_PARTN</name>
<accession>A0AAD5MK99</accession>
<comment type="caution">
    <text evidence="1">Lacks conserved residue(s) required for the propagation of feature annotation.</text>
</comment>
<feature type="binding site" evidence="1">
    <location>
        <position position="43"/>
    </location>
    <ligand>
        <name>Zn(2+)</name>
        <dbReference type="ChEBI" id="CHEBI:29105"/>
        <note>catalytic</note>
    </ligand>
</feature>
<feature type="binding site" evidence="1">
    <location>
        <position position="33"/>
    </location>
    <ligand>
        <name>Zn(2+)</name>
        <dbReference type="ChEBI" id="CHEBI:29105"/>
        <note>catalytic</note>
    </ligand>
</feature>
<reference evidence="5" key="1">
    <citation type="submission" date="2021-06" db="EMBL/GenBank/DDBJ databases">
        <title>Parelaphostrongylus tenuis whole genome reference sequence.</title>
        <authorList>
            <person name="Garwood T.J."/>
            <person name="Larsen P.A."/>
            <person name="Fountain-Jones N.M."/>
            <person name="Garbe J.R."/>
            <person name="Macchietto M.G."/>
            <person name="Kania S.A."/>
            <person name="Gerhold R.W."/>
            <person name="Richards J.E."/>
            <person name="Wolf T.M."/>
        </authorList>
    </citation>
    <scope>NUCLEOTIDE SEQUENCE</scope>
    <source>
        <strain evidence="5">MNPRO001-30</strain>
        <tissue evidence="5">Meninges</tissue>
    </source>
</reference>
<keyword evidence="6" id="KW-1185">Reference proteome</keyword>
<feature type="domain" description="Peptidase M12A" evidence="4">
    <location>
        <begin position="1"/>
        <end position="74"/>
    </location>
</feature>
<protein>
    <recommendedName>
        <fullName evidence="2">Metalloendopeptidase</fullName>
        <ecNumber evidence="2">3.4.24.-</ecNumber>
    </recommendedName>
</protein>
<gene>
    <name evidence="5" type="ORF">KIN20_018927</name>
</gene>
<evidence type="ECO:0000256" key="1">
    <source>
        <dbReference type="PROSITE-ProRule" id="PRU01211"/>
    </source>
</evidence>
<feature type="active site" evidence="1">
    <location>
        <position position="34"/>
    </location>
</feature>
<dbReference type="Gene3D" id="3.40.390.10">
    <property type="entry name" value="Collagenase (Catalytic Domain)"/>
    <property type="match status" value="1"/>
</dbReference>
<dbReference type="PANTHER" id="PTHR10127:SF850">
    <property type="entry name" value="METALLOENDOPEPTIDASE"/>
    <property type="match status" value="1"/>
</dbReference>
<feature type="binding site" evidence="1">
    <location>
        <position position="37"/>
    </location>
    <ligand>
        <name>Zn(2+)</name>
        <dbReference type="ChEBI" id="CHEBI:29105"/>
        <note>catalytic</note>
    </ligand>
</feature>
<dbReference type="GO" id="GO:0006508">
    <property type="term" value="P:proteolysis"/>
    <property type="evidence" value="ECO:0007669"/>
    <property type="project" value="UniProtKB-KW"/>
</dbReference>
<evidence type="ECO:0000313" key="6">
    <source>
        <dbReference type="Proteomes" id="UP001196413"/>
    </source>
</evidence>
<comment type="cofactor">
    <cofactor evidence="1 2">
        <name>Zn(2+)</name>
        <dbReference type="ChEBI" id="CHEBI:29105"/>
    </cofactor>
    <text evidence="1 2">Binds 1 zinc ion per subunit.</text>
</comment>
<dbReference type="InterPro" id="IPR001506">
    <property type="entry name" value="Peptidase_M12A"/>
</dbReference>
<dbReference type="EC" id="3.4.24.-" evidence="2"/>
<dbReference type="AlphaFoldDB" id="A0AAD5MK99"/>
<dbReference type="PRINTS" id="PR00480">
    <property type="entry name" value="ASTACIN"/>
</dbReference>
<dbReference type="Pfam" id="PF01400">
    <property type="entry name" value="Astacin"/>
    <property type="match status" value="1"/>
</dbReference>
<dbReference type="GO" id="GO:0008270">
    <property type="term" value="F:zinc ion binding"/>
    <property type="evidence" value="ECO:0007669"/>
    <property type="project" value="UniProtKB-UniRule"/>
</dbReference>
<keyword evidence="1 2" id="KW-0862">Zinc</keyword>
<evidence type="ECO:0000256" key="3">
    <source>
        <dbReference type="SAM" id="MobiDB-lite"/>
    </source>
</evidence>
<keyword evidence="1 2" id="KW-0479">Metal-binding</keyword>